<evidence type="ECO:0000313" key="2">
    <source>
        <dbReference type="EMBL" id="CAK0826981.1"/>
    </source>
</evidence>
<comment type="caution">
    <text evidence="2">The sequence shown here is derived from an EMBL/GenBank/DDBJ whole genome shotgun (WGS) entry which is preliminary data.</text>
</comment>
<gene>
    <name evidence="2" type="ORF">PCOR1329_LOCUS26628</name>
</gene>
<evidence type="ECO:0000313" key="3">
    <source>
        <dbReference type="Proteomes" id="UP001189429"/>
    </source>
</evidence>
<accession>A0ABN9S5G4</accession>
<evidence type="ECO:0000256" key="1">
    <source>
        <dbReference type="SAM" id="MobiDB-lite"/>
    </source>
</evidence>
<organism evidence="2 3">
    <name type="scientific">Prorocentrum cordatum</name>
    <dbReference type="NCBI Taxonomy" id="2364126"/>
    <lineage>
        <taxon>Eukaryota</taxon>
        <taxon>Sar</taxon>
        <taxon>Alveolata</taxon>
        <taxon>Dinophyceae</taxon>
        <taxon>Prorocentrales</taxon>
        <taxon>Prorocentraceae</taxon>
        <taxon>Prorocentrum</taxon>
    </lineage>
</organism>
<feature type="compositionally biased region" description="Basic and acidic residues" evidence="1">
    <location>
        <begin position="119"/>
        <end position="132"/>
    </location>
</feature>
<keyword evidence="3" id="KW-1185">Reference proteome</keyword>
<feature type="region of interest" description="Disordered" evidence="1">
    <location>
        <begin position="119"/>
        <end position="146"/>
    </location>
</feature>
<dbReference type="EMBL" id="CAUYUJ010009511">
    <property type="protein sequence ID" value="CAK0826981.1"/>
    <property type="molecule type" value="Genomic_DNA"/>
</dbReference>
<sequence length="146" mass="16049">MSVARDLPPSQAGTTKATIPAASRRISRVVGCSASLEMVAAEAPHMHAIMKSAKTAGGTQETRRPRHAPQTPLCCEKVTTGDLWGSTLRKKKNTTSRVWVAWWDTADNVIKKISASVDSKEIDGQEKNERRRQSWWAPLEIRGGGR</sequence>
<dbReference type="Proteomes" id="UP001189429">
    <property type="component" value="Unassembled WGS sequence"/>
</dbReference>
<reference evidence="2" key="1">
    <citation type="submission" date="2023-10" db="EMBL/GenBank/DDBJ databases">
        <authorList>
            <person name="Chen Y."/>
            <person name="Shah S."/>
            <person name="Dougan E. K."/>
            <person name="Thang M."/>
            <person name="Chan C."/>
        </authorList>
    </citation>
    <scope>NUCLEOTIDE SEQUENCE [LARGE SCALE GENOMIC DNA]</scope>
</reference>
<protein>
    <submittedName>
        <fullName evidence="2">Uncharacterized protein</fullName>
    </submittedName>
</protein>
<feature type="region of interest" description="Disordered" evidence="1">
    <location>
        <begin position="54"/>
        <end position="73"/>
    </location>
</feature>
<proteinExistence type="predicted"/>
<name>A0ABN9S5G4_9DINO</name>